<feature type="transmembrane region" description="Helical" evidence="1">
    <location>
        <begin position="77"/>
        <end position="100"/>
    </location>
</feature>
<evidence type="ECO:0000313" key="2">
    <source>
        <dbReference type="EMBL" id="GAI35305.1"/>
    </source>
</evidence>
<gene>
    <name evidence="2" type="ORF">S06H3_38272</name>
</gene>
<name>X1P8E6_9ZZZZ</name>
<keyword evidence="1" id="KW-0472">Membrane</keyword>
<keyword evidence="1" id="KW-1133">Transmembrane helix</keyword>
<comment type="caution">
    <text evidence="2">The sequence shown here is derived from an EMBL/GenBank/DDBJ whole genome shotgun (WGS) entry which is preliminary data.</text>
</comment>
<sequence length="105" mass="12000">YCSDPLTSNLYDKTCYCVLPRDSCLGGVQTGEFKCNPDGWLFECNELNVFEFVEECEFGCEDGMCLEFYGEDPYPLIINYPLIILVAIGIIFVIIFIVILTRSKR</sequence>
<dbReference type="AlphaFoldDB" id="X1P8E6"/>
<protein>
    <submittedName>
        <fullName evidence="2">Uncharacterized protein</fullName>
    </submittedName>
</protein>
<evidence type="ECO:0000256" key="1">
    <source>
        <dbReference type="SAM" id="Phobius"/>
    </source>
</evidence>
<reference evidence="2" key="1">
    <citation type="journal article" date="2014" name="Front. Microbiol.">
        <title>High frequency of phylogenetically diverse reductive dehalogenase-homologous genes in deep subseafloor sedimentary metagenomes.</title>
        <authorList>
            <person name="Kawai M."/>
            <person name="Futagami T."/>
            <person name="Toyoda A."/>
            <person name="Takaki Y."/>
            <person name="Nishi S."/>
            <person name="Hori S."/>
            <person name="Arai W."/>
            <person name="Tsubouchi T."/>
            <person name="Morono Y."/>
            <person name="Uchiyama I."/>
            <person name="Ito T."/>
            <person name="Fujiyama A."/>
            <person name="Inagaki F."/>
            <person name="Takami H."/>
        </authorList>
    </citation>
    <scope>NUCLEOTIDE SEQUENCE</scope>
    <source>
        <strain evidence="2">Expedition CK06-06</strain>
    </source>
</reference>
<accession>X1P8E6</accession>
<organism evidence="2">
    <name type="scientific">marine sediment metagenome</name>
    <dbReference type="NCBI Taxonomy" id="412755"/>
    <lineage>
        <taxon>unclassified sequences</taxon>
        <taxon>metagenomes</taxon>
        <taxon>ecological metagenomes</taxon>
    </lineage>
</organism>
<dbReference type="EMBL" id="BARV01023313">
    <property type="protein sequence ID" value="GAI35305.1"/>
    <property type="molecule type" value="Genomic_DNA"/>
</dbReference>
<keyword evidence="1" id="KW-0812">Transmembrane</keyword>
<proteinExistence type="predicted"/>
<feature type="non-terminal residue" evidence="2">
    <location>
        <position position="1"/>
    </location>
</feature>